<feature type="transmembrane region" description="Helical" evidence="1">
    <location>
        <begin position="56"/>
        <end position="77"/>
    </location>
</feature>
<dbReference type="Proteomes" id="UP000295277">
    <property type="component" value="Unassembled WGS sequence"/>
</dbReference>
<proteinExistence type="predicted"/>
<name>A0A4R1YV53_9RHOB</name>
<sequence>MSDFHAQATRDEAAHQRLNVLEPRVAKLEVDRAVGEERFKHIQTSLDRIQSSTSKVVWIVLTAILGGIMAFIINGGLNGGQ</sequence>
<evidence type="ECO:0000313" key="2">
    <source>
        <dbReference type="EMBL" id="TCM84796.1"/>
    </source>
</evidence>
<evidence type="ECO:0000256" key="1">
    <source>
        <dbReference type="SAM" id="Phobius"/>
    </source>
</evidence>
<dbReference type="OrthoDB" id="7873894at2"/>
<keyword evidence="1" id="KW-1133">Transmembrane helix</keyword>
<keyword evidence="1" id="KW-0472">Membrane</keyword>
<evidence type="ECO:0000313" key="3">
    <source>
        <dbReference type="Proteomes" id="UP000295277"/>
    </source>
</evidence>
<dbReference type="RefSeq" id="WP_132694663.1">
    <property type="nucleotide sequence ID" value="NZ_SLVM01000010.1"/>
</dbReference>
<dbReference type="EMBL" id="SLVM01000010">
    <property type="protein sequence ID" value="TCM84796.1"/>
    <property type="molecule type" value="Genomic_DNA"/>
</dbReference>
<reference evidence="2 3" key="1">
    <citation type="submission" date="2019-03" db="EMBL/GenBank/DDBJ databases">
        <title>Genomic Encyclopedia of Type Strains, Phase IV (KMG-IV): sequencing the most valuable type-strain genomes for metagenomic binning, comparative biology and taxonomic classification.</title>
        <authorList>
            <person name="Goeker M."/>
        </authorList>
    </citation>
    <scope>NUCLEOTIDE SEQUENCE [LARGE SCALE GENOMIC DNA]</scope>
    <source>
        <strain evidence="2 3">DSM 21153</strain>
    </source>
</reference>
<accession>A0A4R1YV53</accession>
<evidence type="ECO:0008006" key="4">
    <source>
        <dbReference type="Google" id="ProtNLM"/>
    </source>
</evidence>
<organism evidence="2 3">
    <name type="scientific">Rhodovulum steppense</name>
    <dbReference type="NCBI Taxonomy" id="540251"/>
    <lineage>
        <taxon>Bacteria</taxon>
        <taxon>Pseudomonadati</taxon>
        <taxon>Pseudomonadota</taxon>
        <taxon>Alphaproteobacteria</taxon>
        <taxon>Rhodobacterales</taxon>
        <taxon>Paracoccaceae</taxon>
        <taxon>Rhodovulum</taxon>
    </lineage>
</organism>
<keyword evidence="3" id="KW-1185">Reference proteome</keyword>
<comment type="caution">
    <text evidence="2">The sequence shown here is derived from an EMBL/GenBank/DDBJ whole genome shotgun (WGS) entry which is preliminary data.</text>
</comment>
<dbReference type="AlphaFoldDB" id="A0A4R1YV53"/>
<keyword evidence="1" id="KW-0812">Transmembrane</keyword>
<protein>
    <recommendedName>
        <fullName evidence="4">Hemolysin XhlA</fullName>
    </recommendedName>
</protein>
<gene>
    <name evidence="2" type="ORF">EV216_110114</name>
</gene>